<gene>
    <name evidence="11" type="ORF">IC621_18665</name>
</gene>
<sequence length="465" mass="54214">MSYIAFILYLSKFNYYYNLVNPFFDISPGTWNNLVVLNLHPETIIRLLNGGVILFLFSFISFVISFTTSRKKTKKTIHWIIFFGTIFLLQFLYYDPAMNLFLQDYTFETGSITAYQTFSQIGDIFFQFYNACCLLIGLLLMVFYYFRYSHIRFMRNYTLFSLLSLLPLAIIHYLLFSWAPENLVKTTYSMQFRNYLQPDFKLYLVELQLFPFVTLLSLGFMIFNVYKYNSIESYHRDLNVLINRKIDTASLGIRAFTHSVKNHLLAIQSETEFLYDRFKDDEEALYSLSLIQSSCEQSFQSINHSAEMLKHITLNMKPSLLDVPVEKAIKGFQPLKKNIRIYLEKPQKSIKVYLDEKLIIEVIHNMIKNSIEAIGDRNGAIYLEIKQVDDWGVLSITDDGPGIETENLNEVFTPFYSTKSPVTNWGIGLSFCHKIITAHDGKVEINSQKGKGTQINIFFPLPFIE</sequence>
<keyword evidence="9" id="KW-1133">Transmembrane helix</keyword>
<protein>
    <recommendedName>
        <fullName evidence="2">histidine kinase</fullName>
        <ecNumber evidence="2">2.7.13.3</ecNumber>
    </recommendedName>
</protein>
<organism evidence="11 12">
    <name type="scientific">Metabacillus arenae</name>
    <dbReference type="NCBI Taxonomy" id="2771434"/>
    <lineage>
        <taxon>Bacteria</taxon>
        <taxon>Bacillati</taxon>
        <taxon>Bacillota</taxon>
        <taxon>Bacilli</taxon>
        <taxon>Bacillales</taxon>
        <taxon>Bacillaceae</taxon>
        <taxon>Metabacillus</taxon>
    </lineage>
</organism>
<evidence type="ECO:0000313" key="12">
    <source>
        <dbReference type="Proteomes" id="UP000626844"/>
    </source>
</evidence>
<evidence type="ECO:0000259" key="10">
    <source>
        <dbReference type="PROSITE" id="PS50109"/>
    </source>
</evidence>
<keyword evidence="8" id="KW-0902">Two-component regulatory system</keyword>
<dbReference type="Pfam" id="PF02518">
    <property type="entry name" value="HATPase_c"/>
    <property type="match status" value="1"/>
</dbReference>
<dbReference type="RefSeq" id="WP_191160246.1">
    <property type="nucleotide sequence ID" value="NZ_JACXAI010000027.1"/>
</dbReference>
<dbReference type="InterPro" id="IPR003594">
    <property type="entry name" value="HATPase_dom"/>
</dbReference>
<dbReference type="EC" id="2.7.13.3" evidence="2"/>
<proteinExistence type="predicted"/>
<feature type="transmembrane region" description="Helical" evidence="9">
    <location>
        <begin position="124"/>
        <end position="146"/>
    </location>
</feature>
<feature type="domain" description="Histidine kinase" evidence="10">
    <location>
        <begin position="255"/>
        <end position="463"/>
    </location>
</feature>
<keyword evidence="4" id="KW-0808">Transferase</keyword>
<dbReference type="Gene3D" id="3.30.565.10">
    <property type="entry name" value="Histidine kinase-like ATPase, C-terminal domain"/>
    <property type="match status" value="1"/>
</dbReference>
<keyword evidence="9" id="KW-0812">Transmembrane</keyword>
<comment type="catalytic activity">
    <reaction evidence="1">
        <text>ATP + protein L-histidine = ADP + protein N-phospho-L-histidine.</text>
        <dbReference type="EC" id="2.7.13.3"/>
    </reaction>
</comment>
<feature type="transmembrane region" description="Helical" evidence="9">
    <location>
        <begin position="158"/>
        <end position="180"/>
    </location>
</feature>
<keyword evidence="3" id="KW-0597">Phosphoprotein</keyword>
<dbReference type="Proteomes" id="UP000626844">
    <property type="component" value="Unassembled WGS sequence"/>
</dbReference>
<dbReference type="GO" id="GO:0005524">
    <property type="term" value="F:ATP binding"/>
    <property type="evidence" value="ECO:0007669"/>
    <property type="project" value="UniProtKB-KW"/>
</dbReference>
<evidence type="ECO:0000256" key="8">
    <source>
        <dbReference type="ARBA" id="ARBA00023012"/>
    </source>
</evidence>
<accession>A0A926RYM9</accession>
<evidence type="ECO:0000256" key="5">
    <source>
        <dbReference type="ARBA" id="ARBA00022741"/>
    </source>
</evidence>
<keyword evidence="5" id="KW-0547">Nucleotide-binding</keyword>
<evidence type="ECO:0000256" key="7">
    <source>
        <dbReference type="ARBA" id="ARBA00022840"/>
    </source>
</evidence>
<evidence type="ECO:0000256" key="3">
    <source>
        <dbReference type="ARBA" id="ARBA00022553"/>
    </source>
</evidence>
<dbReference type="PRINTS" id="PR00344">
    <property type="entry name" value="BCTRLSENSOR"/>
</dbReference>
<keyword evidence="12" id="KW-1185">Reference proteome</keyword>
<dbReference type="GO" id="GO:0000155">
    <property type="term" value="F:phosphorelay sensor kinase activity"/>
    <property type="evidence" value="ECO:0007669"/>
    <property type="project" value="TreeGrafter"/>
</dbReference>
<evidence type="ECO:0000256" key="9">
    <source>
        <dbReference type="SAM" id="Phobius"/>
    </source>
</evidence>
<reference evidence="11" key="1">
    <citation type="submission" date="2020-09" db="EMBL/GenBank/DDBJ databases">
        <title>A novel bacterium of genus Bacillus, isolated from South China Sea.</title>
        <authorList>
            <person name="Huang H."/>
            <person name="Mo K."/>
            <person name="Hu Y."/>
        </authorList>
    </citation>
    <scope>NUCLEOTIDE SEQUENCE</scope>
    <source>
        <strain evidence="11">IB182487</strain>
    </source>
</reference>
<evidence type="ECO:0000256" key="4">
    <source>
        <dbReference type="ARBA" id="ARBA00022679"/>
    </source>
</evidence>
<evidence type="ECO:0000256" key="6">
    <source>
        <dbReference type="ARBA" id="ARBA00022777"/>
    </source>
</evidence>
<dbReference type="CDD" id="cd00075">
    <property type="entry name" value="HATPase"/>
    <property type="match status" value="1"/>
</dbReference>
<feature type="transmembrane region" description="Helical" evidence="9">
    <location>
        <begin position="44"/>
        <end position="64"/>
    </location>
</feature>
<dbReference type="SUPFAM" id="SSF55874">
    <property type="entry name" value="ATPase domain of HSP90 chaperone/DNA topoisomerase II/histidine kinase"/>
    <property type="match status" value="1"/>
</dbReference>
<dbReference type="PANTHER" id="PTHR43547:SF2">
    <property type="entry name" value="HYBRID SIGNAL TRANSDUCTION HISTIDINE KINASE C"/>
    <property type="match status" value="1"/>
</dbReference>
<dbReference type="InterPro" id="IPR005467">
    <property type="entry name" value="His_kinase_dom"/>
</dbReference>
<dbReference type="PROSITE" id="PS50109">
    <property type="entry name" value="HIS_KIN"/>
    <property type="match status" value="1"/>
</dbReference>
<dbReference type="InterPro" id="IPR004358">
    <property type="entry name" value="Sig_transdc_His_kin-like_C"/>
</dbReference>
<dbReference type="AlphaFoldDB" id="A0A926RYM9"/>
<keyword evidence="7" id="KW-0067">ATP-binding</keyword>
<keyword evidence="6 11" id="KW-0418">Kinase</keyword>
<dbReference type="EMBL" id="JACXAI010000027">
    <property type="protein sequence ID" value="MBD1382246.1"/>
    <property type="molecule type" value="Genomic_DNA"/>
</dbReference>
<feature type="transmembrane region" description="Helical" evidence="9">
    <location>
        <begin position="200"/>
        <end position="226"/>
    </location>
</feature>
<keyword evidence="9" id="KW-0472">Membrane</keyword>
<evidence type="ECO:0000256" key="1">
    <source>
        <dbReference type="ARBA" id="ARBA00000085"/>
    </source>
</evidence>
<name>A0A926RYM9_9BACI</name>
<dbReference type="PANTHER" id="PTHR43547">
    <property type="entry name" value="TWO-COMPONENT HISTIDINE KINASE"/>
    <property type="match status" value="1"/>
</dbReference>
<dbReference type="SMART" id="SM00387">
    <property type="entry name" value="HATPase_c"/>
    <property type="match status" value="1"/>
</dbReference>
<evidence type="ECO:0000256" key="2">
    <source>
        <dbReference type="ARBA" id="ARBA00012438"/>
    </source>
</evidence>
<feature type="transmembrane region" description="Helical" evidence="9">
    <location>
        <begin position="76"/>
        <end position="94"/>
    </location>
</feature>
<evidence type="ECO:0000313" key="11">
    <source>
        <dbReference type="EMBL" id="MBD1382246.1"/>
    </source>
</evidence>
<comment type="caution">
    <text evidence="11">The sequence shown here is derived from an EMBL/GenBank/DDBJ whole genome shotgun (WGS) entry which is preliminary data.</text>
</comment>
<dbReference type="InterPro" id="IPR036890">
    <property type="entry name" value="HATPase_C_sf"/>
</dbReference>